<evidence type="ECO:0000313" key="7">
    <source>
        <dbReference type="Proteomes" id="UP000828390"/>
    </source>
</evidence>
<dbReference type="PANTHER" id="PTHR12011">
    <property type="entry name" value="ADHESION G-PROTEIN COUPLED RECEPTOR"/>
    <property type="match status" value="1"/>
</dbReference>
<protein>
    <submittedName>
        <fullName evidence="6">Uncharacterized protein</fullName>
    </submittedName>
</protein>
<dbReference type="PANTHER" id="PTHR12011:SF471">
    <property type="entry name" value="G-PROTEIN COUPLED RECEPTORS FAMILY 2 PROFILE 2 DOMAIN-CONTAINING PROTEIN"/>
    <property type="match status" value="1"/>
</dbReference>
<dbReference type="InterPro" id="IPR000832">
    <property type="entry name" value="GPCR_2_secretin-like"/>
</dbReference>
<evidence type="ECO:0000256" key="2">
    <source>
        <dbReference type="ARBA" id="ARBA00022692"/>
    </source>
</evidence>
<keyword evidence="7" id="KW-1185">Reference proteome</keyword>
<dbReference type="Proteomes" id="UP000828390">
    <property type="component" value="Unassembled WGS sequence"/>
</dbReference>
<evidence type="ECO:0000256" key="3">
    <source>
        <dbReference type="ARBA" id="ARBA00022989"/>
    </source>
</evidence>
<dbReference type="EMBL" id="JAIWYP010000012">
    <property type="protein sequence ID" value="KAH3730448.1"/>
    <property type="molecule type" value="Genomic_DNA"/>
</dbReference>
<evidence type="ECO:0000313" key="6">
    <source>
        <dbReference type="EMBL" id="KAH3730448.1"/>
    </source>
</evidence>
<gene>
    <name evidence="6" type="ORF">DPMN_056436</name>
</gene>
<organism evidence="6 7">
    <name type="scientific">Dreissena polymorpha</name>
    <name type="common">Zebra mussel</name>
    <name type="synonym">Mytilus polymorpha</name>
    <dbReference type="NCBI Taxonomy" id="45954"/>
    <lineage>
        <taxon>Eukaryota</taxon>
        <taxon>Metazoa</taxon>
        <taxon>Spiralia</taxon>
        <taxon>Lophotrochozoa</taxon>
        <taxon>Mollusca</taxon>
        <taxon>Bivalvia</taxon>
        <taxon>Autobranchia</taxon>
        <taxon>Heteroconchia</taxon>
        <taxon>Euheterodonta</taxon>
        <taxon>Imparidentia</taxon>
        <taxon>Neoheterodontei</taxon>
        <taxon>Myida</taxon>
        <taxon>Dreissenoidea</taxon>
        <taxon>Dreissenidae</taxon>
        <taxon>Dreissena</taxon>
    </lineage>
</organism>
<dbReference type="GO" id="GO:0005886">
    <property type="term" value="C:plasma membrane"/>
    <property type="evidence" value="ECO:0007669"/>
    <property type="project" value="TreeGrafter"/>
</dbReference>
<sequence>MLKKTEAEKVKAGVWSVCILLPVLGLTWVFGIFAVNNDTLVFQYMFAMFNSLEVRDALRQSKVPWFTSTDDRTGDQR</sequence>
<keyword evidence="3 5" id="KW-1133">Transmembrane helix</keyword>
<comment type="caution">
    <text evidence="6">The sequence shown here is derived from an EMBL/GenBank/DDBJ whole genome shotgun (WGS) entry which is preliminary data.</text>
</comment>
<comment type="subcellular location">
    <subcellularLocation>
        <location evidence="1">Membrane</location>
        <topology evidence="1">Multi-pass membrane protein</topology>
    </subcellularLocation>
</comment>
<dbReference type="GO" id="GO:0007189">
    <property type="term" value="P:adenylate cyclase-activating G protein-coupled receptor signaling pathway"/>
    <property type="evidence" value="ECO:0007669"/>
    <property type="project" value="TreeGrafter"/>
</dbReference>
<reference evidence="6" key="2">
    <citation type="submission" date="2020-11" db="EMBL/GenBank/DDBJ databases">
        <authorList>
            <person name="McCartney M.A."/>
            <person name="Auch B."/>
            <person name="Kono T."/>
            <person name="Mallez S."/>
            <person name="Becker A."/>
            <person name="Gohl D.M."/>
            <person name="Silverstein K.A.T."/>
            <person name="Koren S."/>
            <person name="Bechman K.B."/>
            <person name="Herman A."/>
            <person name="Abrahante J.E."/>
            <person name="Garbe J."/>
        </authorList>
    </citation>
    <scope>NUCLEOTIDE SEQUENCE</scope>
    <source>
        <strain evidence="6">Duluth1</strain>
        <tissue evidence="6">Whole animal</tissue>
    </source>
</reference>
<keyword evidence="2 5" id="KW-0812">Transmembrane</keyword>
<dbReference type="AlphaFoldDB" id="A0A9D4CUD1"/>
<dbReference type="Gene3D" id="1.20.1070.10">
    <property type="entry name" value="Rhodopsin 7-helix transmembrane proteins"/>
    <property type="match status" value="1"/>
</dbReference>
<name>A0A9D4CUD1_DREPO</name>
<evidence type="ECO:0000256" key="4">
    <source>
        <dbReference type="ARBA" id="ARBA00023136"/>
    </source>
</evidence>
<proteinExistence type="predicted"/>
<evidence type="ECO:0000256" key="5">
    <source>
        <dbReference type="SAM" id="Phobius"/>
    </source>
</evidence>
<keyword evidence="4 5" id="KW-0472">Membrane</keyword>
<accession>A0A9D4CUD1</accession>
<reference evidence="6" key="1">
    <citation type="journal article" date="2019" name="bioRxiv">
        <title>The Genome of the Zebra Mussel, Dreissena polymorpha: A Resource for Invasive Species Research.</title>
        <authorList>
            <person name="McCartney M.A."/>
            <person name="Auch B."/>
            <person name="Kono T."/>
            <person name="Mallez S."/>
            <person name="Zhang Y."/>
            <person name="Obille A."/>
            <person name="Becker A."/>
            <person name="Abrahante J.E."/>
            <person name="Garbe J."/>
            <person name="Badalamenti J.P."/>
            <person name="Herman A."/>
            <person name="Mangelson H."/>
            <person name="Liachko I."/>
            <person name="Sullivan S."/>
            <person name="Sone E.D."/>
            <person name="Koren S."/>
            <person name="Silverstein K.A.T."/>
            <person name="Beckman K.B."/>
            <person name="Gohl D.M."/>
        </authorList>
    </citation>
    <scope>NUCLEOTIDE SEQUENCE</scope>
    <source>
        <strain evidence="6">Duluth1</strain>
        <tissue evidence="6">Whole animal</tissue>
    </source>
</reference>
<dbReference type="GO" id="GO:0004930">
    <property type="term" value="F:G protein-coupled receptor activity"/>
    <property type="evidence" value="ECO:0007669"/>
    <property type="project" value="InterPro"/>
</dbReference>
<feature type="transmembrane region" description="Helical" evidence="5">
    <location>
        <begin position="12"/>
        <end position="35"/>
    </location>
</feature>
<evidence type="ECO:0000256" key="1">
    <source>
        <dbReference type="ARBA" id="ARBA00004141"/>
    </source>
</evidence>
<dbReference type="Pfam" id="PF00002">
    <property type="entry name" value="7tm_2"/>
    <property type="match status" value="1"/>
</dbReference>